<dbReference type="Pfam" id="PF17164">
    <property type="entry name" value="DUF5122"/>
    <property type="match status" value="1"/>
</dbReference>
<dbReference type="PANTHER" id="PTHR10199:SF119">
    <property type="entry name" value="RE20510P"/>
    <property type="match status" value="1"/>
</dbReference>
<feature type="compositionally biased region" description="Acidic residues" evidence="1">
    <location>
        <begin position="442"/>
        <end position="461"/>
    </location>
</feature>
<feature type="compositionally biased region" description="Acidic residues" evidence="1">
    <location>
        <begin position="2594"/>
        <end position="2624"/>
    </location>
</feature>
<evidence type="ECO:0000313" key="4">
    <source>
        <dbReference type="Proteomes" id="UP000191820"/>
    </source>
</evidence>
<feature type="region of interest" description="Disordered" evidence="1">
    <location>
        <begin position="1473"/>
        <end position="1506"/>
    </location>
</feature>
<dbReference type="Gene3D" id="2.160.20.110">
    <property type="match status" value="3"/>
</dbReference>
<feature type="compositionally biased region" description="Acidic residues" evidence="1">
    <location>
        <begin position="414"/>
        <end position="428"/>
    </location>
</feature>
<feature type="compositionally biased region" description="Low complexity" evidence="1">
    <location>
        <begin position="2214"/>
        <end position="2229"/>
    </location>
</feature>
<feature type="region of interest" description="Disordered" evidence="1">
    <location>
        <begin position="1433"/>
        <end position="1459"/>
    </location>
</feature>
<dbReference type="NCBIfam" id="TIGR02608">
    <property type="entry name" value="delta_60_rpt"/>
    <property type="match status" value="6"/>
</dbReference>
<sequence>MQFKLSLLLTTFFGVISLTSPVKASGIDSDDDGVADAVDVDIDGNGLIEINSLEQFNNIRNNLAGTAYDNGISESTTGCGNNDDIIACFGYELTTNLDFDENDDDVKNDTYNTGEGWTPIGTLAAPFTGTFDGNHFTIANLYINNTSLTGDDDSLGLFGHAENTTIENLHVNGQVTASGYYVAGLVGYIYGSTPSVMTNISFTGTVQSNQSGAYAGGIAARASQATVKQCLATVDVTGQGDAGAFAGELVNGSVENCLVNGSVITSGTVGGGFIGNLSSADVTNVASHAKAEANNAVGGLIGSVASSSSTITNSFSTGSAKQAFNKGGLTGSALGTVTDSYWDTQASGNASSGSGTGYTTTELQAPVTNAGIYANWDEAYWDFGTSSQYPSPIINGVAFHDRDNDGVPDSLDAFPDDAAEWADTDNDNVGDNADAFPNDPTEWSDTDGDLIGDNSDPDADNDGVANESDLYPFDATGSTAAHDVDIDDDGLIEISTLAQLHAMRDDLAGNSLSGVTAGCAGLTDGTGCIGYELTTDLDFDTDSDGDLSDETYYNAGEGWQPIGTSDDRFAANFNGNGFTIHNLFINRPDEDYQALFGYVATVSVTNINIDGDLTSVTGLNNSAFLIARNSSADSAVLSNINVQGTILGNDDSGLVAGRLYNLDADQVHAQGNITSISITGDAGSDTGGLFGQLSGTNTLDNVSFEGDIQAVTSAGGLIGDAESVTINDSYAIVDITLIDEAGIETDIEVAGGLIGKIEGTSVLTRVFAQGSITAPKILGGLIGDIDGATEVVDSYADVSLLGDSIIGGIAGDLNADSTFERVLAYGAINTNDDQNIDTGGLLGYSSSNTLSVVYALWDTEATGISSTFNSSGAGYTSEELQCPTTPVDVNCNSTAYTNDWSSANWDFGTSEQYPALLLSGNLYRDADADGYWAFEDAFDDDASEYLDTDNDGVGDNADAFPNDRNEQYDTDADGVGNNSDLDDDGDGISDSDELLYGLDPLDDSDAFADLDGDGIINIDELQQGTELNDADDYVNVLDENFNHGEVSYYDLNDGSTDDFELHGIAQDGNQFLLTGYYYDEYSDEDYGAIGRINATSELDNSFSDDGIYSGSEDDIGTYIENIIKISNGGYLAGVSYYGSNATIAAITSDGQLDTSVFSTEANPGFYYATGSKRHAPIVYQTSQNEFYIGSQSDGSNTKFYIEKLTADAILDETFGINGKLTFNYAGNYNVESVRHFFEQANGNILIAFSINSNLRFIEISPSGELNTDFGEDGLLNPEVSYNDVIQLADGRYIILFDGNYNDEAGLHLVMYTPEGEIDTSFGLNGYFSFTEELSSFEALNVFEQANGTLLIASKFNYRGNNYGTQLVQVTNDGQLDTRFYSAGYARAVYSEDISIDFATKLDNHSVIFAGDDDETDHLVATIAMANPYDHDFDGVPDSEDAFPEDANESVDSDNDGYGDQSDAFPYDSNEWLDTDNDGVGDNADAFPNDRNEQYDTDADGVGNNADNDDAGDLVTTYGLNGIASAYVHNGDREIYITDAIAHDNGLYLVGSAYYDAHTDDSGVIIDMDNSGGINTDFAESGVLYALNQGLATHFKLALTNESGIKVAGDKDNQVFIAQYDATGALDTSFNETGIYDNEDGFITRGVDVASTLSDGSTVIYGKYTYQNFAHKLSSDGTFDTSFGDAGSLSIGATELGSYVFFIDALVLDDDSQVLAMQKQDRTFYLTKIDVDGNIDTSFGTDGELALDSDMFARSIKLAKDAEGNVYAAGTTSNVAKRLSVLKIVDGQLDSTFADNGYSANDFDEDVSVWNVQDIQIQRDGRILVLSGVTADYAHVVRFTENGELDSQFNTVGYVRLDVQDYDPIKLILQDDGNLLIAGSDWNGFGIHLVNMLNDFDLDGDGLTNANDLDDDADGVEDTSDAFPLDPTETLDSDNDGVGDNADAFPNDATETLDTDNDGVGDNADTFPNDASETVDTDNDGVGDNADAFPNDASETVDTDNDGVGDNTDAFPNDASETLDTDNDGVGDNADAFPTDPTETLDSDNDGAGDNTDAFPNDASETVDTDNDGVGDNADAFPNDASETLDTDNDGVGDNTDAFPNDASETVDSDNDGVGNNADAFPDDATETLDTDNDGVGDNADAFPNDASETLDSDNDGVGDNADAFPNDASETLDTDNDGVGDNADAFPTDPTETLDTDNDGIGNNADNDDDGDGVIDANDPNPLDPNDSDTQAPVISHVESMTFEATGELTQVQVPQPSVMDDNDASPELTVDTDNFTFSLGEHVITWTATDMSGNHSSAEQVITIVDTTAPSFDDLIDMSINAQGRLTNIANLVSLSATDLVDGDISVNIMGDTLLTSGSHIVEVEATDALGNMAVSSFNLDIVPMLTLPSQRPVEASGEYTINAYLNGEAANYPVQISYSLLVNGFVNNQLVANIEAGQVGQLDIAIPESVTNEDQLQLQLDYGVNAFIGDANITELTQIERNVAPRMNLTMRQNGRVISVIDANNGMVTITANVRDINQNDTHNLTWSSIDGLVDAAIDENLMTFEIDPSLLQSGVYQVNAIATETNTSDVFSVSRTAQLVIADLPALGSDVDSDNDGIPDSDEGYADSDGDGIADYLDNDANDTRLPTQNDAEPAHTEDGLSMTLGLFVSRLGITADSASFSIEDLIALLQAGDADPQDAYFETITPVYNFIVNGLSEQGESVAVVIPLAEGQTLPADAIYRKYNPSLGWYSFVVDANNNISSALADENGNCPLVNDATYAQASAQGLVEGNNCIRLLIEDGGPNDIDGLANGSIEDPGVVTVQTGTPPVNTAPSLVLESHNSEVEENSSITLIAVGSDAEDDSLSYQWQQLSGPAVILENQTTNQLTLTTPEVSTDEVIEVQVTVSDGELSYSVTTSLTVTNKTEVETEEPTQPEPEPESNSSSGGAIGIWFMLLMLISFSRRRYK</sequence>
<dbReference type="SUPFAM" id="SSF103647">
    <property type="entry name" value="TSP type-3 repeat"/>
    <property type="match status" value="3"/>
</dbReference>
<dbReference type="InterPro" id="IPR053784">
    <property type="entry name" value="Choice_anch_U_dom"/>
</dbReference>
<feature type="region of interest" description="Disordered" evidence="1">
    <location>
        <begin position="943"/>
        <end position="988"/>
    </location>
</feature>
<feature type="compositionally biased region" description="Acidic residues" evidence="1">
    <location>
        <begin position="1907"/>
        <end position="1919"/>
    </location>
</feature>
<keyword evidence="2" id="KW-0732">Signal</keyword>
<dbReference type="InterPro" id="IPR028974">
    <property type="entry name" value="TSP_type-3_rpt"/>
</dbReference>
<dbReference type="Gene3D" id="4.10.1080.10">
    <property type="entry name" value="TSP type-3 repeat"/>
    <property type="match status" value="5"/>
</dbReference>
<name>A0ABN4YFU9_9GAMM</name>
<feature type="region of interest" description="Disordered" evidence="1">
    <location>
        <begin position="406"/>
        <end position="469"/>
    </location>
</feature>
<gene>
    <name evidence="3" type="ORF">SJ2017_0811</name>
</gene>
<feature type="compositionally biased region" description="Acidic residues" evidence="1">
    <location>
        <begin position="943"/>
        <end position="952"/>
    </location>
</feature>
<dbReference type="Gene3D" id="2.80.10.50">
    <property type="match status" value="3"/>
</dbReference>
<dbReference type="RefSeq" id="WP_080914961.1">
    <property type="nucleotide sequence ID" value="NZ_CP020472.1"/>
</dbReference>
<evidence type="ECO:0000256" key="1">
    <source>
        <dbReference type="SAM" id="MobiDB-lite"/>
    </source>
</evidence>
<feature type="compositionally biased region" description="Acidic residues" evidence="1">
    <location>
        <begin position="2120"/>
        <end position="2134"/>
    </location>
</feature>
<feature type="compositionally biased region" description="Acidic residues" evidence="1">
    <location>
        <begin position="2911"/>
        <end position="2922"/>
    </location>
</feature>
<dbReference type="NCBIfam" id="NF041766">
    <property type="entry name" value="choice_anch_U"/>
    <property type="match status" value="1"/>
</dbReference>
<dbReference type="InterPro" id="IPR013431">
    <property type="entry name" value="Delta_60_rpt"/>
</dbReference>
<dbReference type="PANTHER" id="PTHR10199">
    <property type="entry name" value="THROMBOSPONDIN"/>
    <property type="match status" value="1"/>
</dbReference>
<reference evidence="3 4" key="1">
    <citation type="submission" date="2017-03" db="EMBL/GenBank/DDBJ databases">
        <title>Genome sequencing of Shewanella japonica KCTC 22435.</title>
        <authorList>
            <person name="Kim K.M."/>
        </authorList>
    </citation>
    <scope>NUCLEOTIDE SEQUENCE [LARGE SCALE GENOMIC DNA]</scope>
    <source>
        <strain evidence="3 4">KCTC 22435</strain>
    </source>
</reference>
<feature type="region of interest" description="Disordered" evidence="1">
    <location>
        <begin position="2902"/>
        <end position="2928"/>
    </location>
</feature>
<dbReference type="InterPro" id="IPR018247">
    <property type="entry name" value="EF_Hand_1_Ca_BS"/>
</dbReference>
<organism evidence="3 4">
    <name type="scientific">Shewanella japonica</name>
    <dbReference type="NCBI Taxonomy" id="93973"/>
    <lineage>
        <taxon>Bacteria</taxon>
        <taxon>Pseudomonadati</taxon>
        <taxon>Pseudomonadota</taxon>
        <taxon>Gammaproteobacteria</taxon>
        <taxon>Alteromonadales</taxon>
        <taxon>Shewanellaceae</taxon>
        <taxon>Shewanella</taxon>
    </lineage>
</organism>
<dbReference type="PROSITE" id="PS00018">
    <property type="entry name" value="EF_HAND_1"/>
    <property type="match status" value="1"/>
</dbReference>
<dbReference type="Pfam" id="PF22352">
    <property type="entry name" value="K319L-like_PKD"/>
    <property type="match status" value="1"/>
</dbReference>
<accession>A0ABN4YFU9</accession>
<feature type="region of interest" description="Disordered" evidence="1">
    <location>
        <begin position="2594"/>
        <end position="2640"/>
    </location>
</feature>
<protein>
    <submittedName>
        <fullName evidence="3">Thrombospondin type 3 repeat-/CalX-beta domain-containing protein</fullName>
    </submittedName>
</protein>
<proteinExistence type="predicted"/>
<dbReference type="EMBL" id="CP020472">
    <property type="protein sequence ID" value="ARD21145.1"/>
    <property type="molecule type" value="Genomic_DNA"/>
</dbReference>
<feature type="chain" id="PRO_5046765559" evidence="2">
    <location>
        <begin position="25"/>
        <end position="2950"/>
    </location>
</feature>
<feature type="compositionally biased region" description="Acidic residues" evidence="1">
    <location>
        <begin position="1434"/>
        <end position="1456"/>
    </location>
</feature>
<dbReference type="Gene3D" id="2.60.40.3010">
    <property type="match status" value="1"/>
</dbReference>
<evidence type="ECO:0000256" key="2">
    <source>
        <dbReference type="SAM" id="SignalP"/>
    </source>
</evidence>
<dbReference type="Proteomes" id="UP000191820">
    <property type="component" value="Chromosome"/>
</dbReference>
<feature type="signal peptide" evidence="2">
    <location>
        <begin position="1"/>
        <end position="24"/>
    </location>
</feature>
<evidence type="ECO:0000313" key="3">
    <source>
        <dbReference type="EMBL" id="ARD21145.1"/>
    </source>
</evidence>
<keyword evidence="4" id="KW-1185">Reference proteome</keyword>
<feature type="region of interest" description="Disordered" evidence="1">
    <location>
        <begin position="1907"/>
        <end position="2231"/>
    </location>
</feature>